<evidence type="ECO:0000259" key="23">
    <source>
        <dbReference type="Pfam" id="PF05422"/>
    </source>
</evidence>
<comment type="subcellular location">
    <subcellularLocation>
        <location evidence="2">Cell membrane</location>
        <topology evidence="2">Peripheral membrane protein</topology>
    </subcellularLocation>
    <subcellularLocation>
        <location evidence="7">Cytoplasm</location>
        <location evidence="7">Perinuclear region</location>
    </subcellularLocation>
    <subcellularLocation>
        <location evidence="3">Early endosome membrane</location>
        <topology evidence="3">Peripheral membrane protein</topology>
    </subcellularLocation>
    <subcellularLocation>
        <location evidence="6">Endoplasmic reticulum membrane</location>
        <topology evidence="6">Peripheral membrane protein</topology>
    </subcellularLocation>
    <subcellularLocation>
        <location evidence="5">Golgi apparatus membrane</location>
    </subcellularLocation>
    <subcellularLocation>
        <location evidence="8">Late endosome membrane</location>
        <topology evidence="8">Peripheral membrane protein</topology>
    </subcellularLocation>
    <subcellularLocation>
        <location evidence="21">Lysosome membrane</location>
        <topology evidence="21">Peripheral membrane protein</topology>
    </subcellularLocation>
    <subcellularLocation>
        <location evidence="4">Mitochondrion outer membrane</location>
    </subcellularLocation>
    <subcellularLocation>
        <location evidence="1">Nucleus</location>
    </subcellularLocation>
</comment>
<evidence type="ECO:0000256" key="18">
    <source>
        <dbReference type="ARBA" id="ARBA00023136"/>
    </source>
</evidence>
<dbReference type="Proteomes" id="UP001558652">
    <property type="component" value="Unassembled WGS sequence"/>
</dbReference>
<dbReference type="GO" id="GO:0031902">
    <property type="term" value="C:late endosome membrane"/>
    <property type="evidence" value="ECO:0007669"/>
    <property type="project" value="UniProtKB-SubCell"/>
</dbReference>
<evidence type="ECO:0000256" key="15">
    <source>
        <dbReference type="ARBA" id="ARBA00022824"/>
    </source>
</evidence>
<evidence type="ECO:0000256" key="13">
    <source>
        <dbReference type="ARBA" id="ARBA00022753"/>
    </source>
</evidence>
<evidence type="ECO:0000256" key="12">
    <source>
        <dbReference type="ARBA" id="ARBA00022490"/>
    </source>
</evidence>
<dbReference type="GO" id="GO:0005634">
    <property type="term" value="C:nucleus"/>
    <property type="evidence" value="ECO:0007669"/>
    <property type="project" value="UniProtKB-SubCell"/>
</dbReference>
<dbReference type="GO" id="GO:0005789">
    <property type="term" value="C:endoplasmic reticulum membrane"/>
    <property type="evidence" value="ECO:0007669"/>
    <property type="project" value="UniProtKB-SubCell"/>
</dbReference>
<evidence type="ECO:0000256" key="11">
    <source>
        <dbReference type="ARBA" id="ARBA00022475"/>
    </source>
</evidence>
<evidence type="ECO:0000256" key="16">
    <source>
        <dbReference type="ARBA" id="ARBA00023034"/>
    </source>
</evidence>
<dbReference type="GO" id="GO:0048471">
    <property type="term" value="C:perinuclear region of cytoplasm"/>
    <property type="evidence" value="ECO:0007669"/>
    <property type="project" value="UniProtKB-SubCell"/>
</dbReference>
<organism evidence="26 27">
    <name type="scientific">Ranatra chinensis</name>
    <dbReference type="NCBI Taxonomy" id="642074"/>
    <lineage>
        <taxon>Eukaryota</taxon>
        <taxon>Metazoa</taxon>
        <taxon>Ecdysozoa</taxon>
        <taxon>Arthropoda</taxon>
        <taxon>Hexapoda</taxon>
        <taxon>Insecta</taxon>
        <taxon>Pterygota</taxon>
        <taxon>Neoptera</taxon>
        <taxon>Paraneoptera</taxon>
        <taxon>Hemiptera</taxon>
        <taxon>Heteroptera</taxon>
        <taxon>Panheteroptera</taxon>
        <taxon>Nepomorpha</taxon>
        <taxon>Nepidae</taxon>
        <taxon>Ranatrinae</taxon>
        <taxon>Ranatra</taxon>
    </lineage>
</organism>
<evidence type="ECO:0000256" key="20">
    <source>
        <dbReference type="ARBA" id="ARBA00023242"/>
    </source>
</evidence>
<keyword evidence="27" id="KW-1185">Reference proteome</keyword>
<name>A0ABD0YXF9_9HEMI</name>
<sequence length="461" mass="52908">MAVYDNRHWLLSHIQDAFISSDDTGMCEVVMVSDNIVRQIPISENDCYPGIEQKDEDDDMVGLTQSFEIHSDLQFGLHRHRSNTAQRLERMEEEKKKAANVIHVKWVTNPVPLTDEERAELFPRKDMCKIREKEQNMKRVSLLTEMLAKCPAMPQNPYQEYAKFDGNAQVGVTIKKYGIFLTMSPAKKNYPMRVAIISTAKVSDLIGLICWKCSVEHPDIVLKDGVRHYGLYIAEDDGEVDWDFPYLDSRESVSKFGFNYLALVELDPTLNHEESFISLEDAVPLSIESISANAKANQEMEEDMKRIKVNMIAIEAPLYKSYHVFILNKVRAKIEVHLGISDDKVEIEPVVQQRISSKFWGRQRAVTHSMDSVVACDLTDYKSNNRASFRLVYDHKRDGAGSEGTGTFKHHDFEADARMAAEIVQKVNHILEVRQSARRKEYIALSERKSHKRKSFHLGPR</sequence>
<dbReference type="GO" id="GO:0000139">
    <property type="term" value="C:Golgi membrane"/>
    <property type="evidence" value="ECO:0007669"/>
    <property type="project" value="UniProtKB-SubCell"/>
</dbReference>
<dbReference type="GO" id="GO:0038203">
    <property type="term" value="P:TORC2 signaling"/>
    <property type="evidence" value="ECO:0007669"/>
    <property type="project" value="UniProtKB-ARBA"/>
</dbReference>
<evidence type="ECO:0000313" key="27">
    <source>
        <dbReference type="Proteomes" id="UP001558652"/>
    </source>
</evidence>
<evidence type="ECO:0000256" key="7">
    <source>
        <dbReference type="ARBA" id="ARBA00004556"/>
    </source>
</evidence>
<evidence type="ECO:0000256" key="17">
    <source>
        <dbReference type="ARBA" id="ARBA00023128"/>
    </source>
</evidence>
<dbReference type="GO" id="GO:0031932">
    <property type="term" value="C:TORC2 complex"/>
    <property type="evidence" value="ECO:0007669"/>
    <property type="project" value="UniProtKB-ARBA"/>
</dbReference>
<dbReference type="GO" id="GO:0005741">
    <property type="term" value="C:mitochondrial outer membrane"/>
    <property type="evidence" value="ECO:0007669"/>
    <property type="project" value="UniProtKB-SubCell"/>
</dbReference>
<dbReference type="GO" id="GO:0005765">
    <property type="term" value="C:lysosomal membrane"/>
    <property type="evidence" value="ECO:0007669"/>
    <property type="project" value="UniProtKB-SubCell"/>
</dbReference>
<evidence type="ECO:0000256" key="22">
    <source>
        <dbReference type="ARBA" id="ARBA00031431"/>
    </source>
</evidence>
<dbReference type="FunFam" id="2.30.29.30:FF:000585">
    <property type="entry name" value="target of rapamycin complex 2 subunit MAPKAP1 isoform X3"/>
    <property type="match status" value="1"/>
</dbReference>
<evidence type="ECO:0000256" key="3">
    <source>
        <dbReference type="ARBA" id="ARBA00004220"/>
    </source>
</evidence>
<dbReference type="GO" id="GO:0031901">
    <property type="term" value="C:early endosome membrane"/>
    <property type="evidence" value="ECO:0007669"/>
    <property type="project" value="UniProtKB-SubCell"/>
</dbReference>
<evidence type="ECO:0000256" key="2">
    <source>
        <dbReference type="ARBA" id="ARBA00004202"/>
    </source>
</evidence>
<evidence type="ECO:0000256" key="8">
    <source>
        <dbReference type="ARBA" id="ARBA00004633"/>
    </source>
</evidence>
<dbReference type="InterPro" id="IPR032679">
    <property type="entry name" value="Sin1_N"/>
</dbReference>
<keyword evidence="13" id="KW-0967">Endosome</keyword>
<evidence type="ECO:0000256" key="14">
    <source>
        <dbReference type="ARBA" id="ARBA00022787"/>
    </source>
</evidence>
<comment type="caution">
    <text evidence="26">The sequence shown here is derived from an EMBL/GenBank/DDBJ whole genome shotgun (WGS) entry which is preliminary data.</text>
</comment>
<evidence type="ECO:0000259" key="25">
    <source>
        <dbReference type="Pfam" id="PF16979"/>
    </source>
</evidence>
<feature type="domain" description="Sin1 N-terminal" evidence="23">
    <location>
        <begin position="45"/>
        <end position="126"/>
    </location>
</feature>
<dbReference type="Pfam" id="PF16978">
    <property type="entry name" value="CRIM"/>
    <property type="match status" value="1"/>
</dbReference>
<evidence type="ECO:0000256" key="21">
    <source>
        <dbReference type="ARBA" id="ARBA00023765"/>
    </source>
</evidence>
<dbReference type="InterPro" id="IPR008828">
    <property type="entry name" value="Sin1/Avo1"/>
</dbReference>
<evidence type="ECO:0000256" key="6">
    <source>
        <dbReference type="ARBA" id="ARBA00004406"/>
    </source>
</evidence>
<feature type="domain" description="SIN1-type PH" evidence="25">
    <location>
        <begin position="318"/>
        <end position="432"/>
    </location>
</feature>
<keyword evidence="11" id="KW-1003">Cell membrane</keyword>
<dbReference type="Pfam" id="PF05422">
    <property type="entry name" value="SIN1"/>
    <property type="match status" value="1"/>
</dbReference>
<dbReference type="Pfam" id="PF16979">
    <property type="entry name" value="SIN1_PH"/>
    <property type="match status" value="1"/>
</dbReference>
<dbReference type="PANTHER" id="PTHR13335:SF1">
    <property type="entry name" value="TARGET OF RAPAMYCIN COMPLEX 2 SUBUNIT MAPKAP1"/>
    <property type="match status" value="1"/>
</dbReference>
<comment type="similarity">
    <text evidence="9">Belongs to the SIN1 family.</text>
</comment>
<dbReference type="GO" id="GO:0030674">
    <property type="term" value="F:protein-macromolecule adaptor activity"/>
    <property type="evidence" value="ECO:0007669"/>
    <property type="project" value="UniProtKB-ARBA"/>
</dbReference>
<keyword evidence="14" id="KW-1000">Mitochondrion outer membrane</keyword>
<evidence type="ECO:0000256" key="9">
    <source>
        <dbReference type="ARBA" id="ARBA00009407"/>
    </source>
</evidence>
<keyword evidence="15" id="KW-0256">Endoplasmic reticulum</keyword>
<dbReference type="InterPro" id="IPR031313">
    <property type="entry name" value="Sin1_PH_dom"/>
</dbReference>
<evidence type="ECO:0000256" key="10">
    <source>
        <dbReference type="ARBA" id="ARBA00014183"/>
    </source>
</evidence>
<evidence type="ECO:0000256" key="5">
    <source>
        <dbReference type="ARBA" id="ARBA00004394"/>
    </source>
</evidence>
<evidence type="ECO:0000256" key="1">
    <source>
        <dbReference type="ARBA" id="ARBA00004123"/>
    </source>
</evidence>
<proteinExistence type="inferred from homology"/>
<dbReference type="EMBL" id="JBFDAA010000006">
    <property type="protein sequence ID" value="KAL1132027.1"/>
    <property type="molecule type" value="Genomic_DNA"/>
</dbReference>
<dbReference type="Gene3D" id="2.30.29.30">
    <property type="entry name" value="Pleckstrin-homology domain (PH domain)/Phosphotyrosine-binding domain (PTB)"/>
    <property type="match status" value="1"/>
</dbReference>
<evidence type="ECO:0000259" key="24">
    <source>
        <dbReference type="Pfam" id="PF16978"/>
    </source>
</evidence>
<evidence type="ECO:0000313" key="26">
    <source>
        <dbReference type="EMBL" id="KAL1132027.1"/>
    </source>
</evidence>
<keyword evidence="16" id="KW-0333">Golgi apparatus</keyword>
<keyword evidence="12" id="KW-0963">Cytoplasm</keyword>
<dbReference type="AlphaFoldDB" id="A0ABD0YXF9"/>
<protein>
    <recommendedName>
        <fullName evidence="10">Target of rapamycin complex 2 subunit MAPKAP1</fullName>
    </recommendedName>
    <alternativeName>
        <fullName evidence="22">Stress-activated map kinase-interacting protein 1</fullName>
    </alternativeName>
</protein>
<keyword evidence="18" id="KW-0472">Membrane</keyword>
<keyword evidence="19" id="KW-0458">Lysosome</keyword>
<gene>
    <name evidence="26" type="ORF">AAG570_011637</name>
</gene>
<dbReference type="InterPro" id="IPR011993">
    <property type="entry name" value="PH-like_dom_sf"/>
</dbReference>
<reference evidence="26 27" key="1">
    <citation type="submission" date="2024-07" db="EMBL/GenBank/DDBJ databases">
        <title>Chromosome-level genome assembly of the water stick insect Ranatra chinensis (Heteroptera: Nepidae).</title>
        <authorList>
            <person name="Liu X."/>
        </authorList>
    </citation>
    <scope>NUCLEOTIDE SEQUENCE [LARGE SCALE GENOMIC DNA]</scope>
    <source>
        <strain evidence="26">Cailab_2021Rc</strain>
        <tissue evidence="26">Muscle</tissue>
    </source>
</reference>
<feature type="domain" description="CRIM" evidence="24">
    <location>
        <begin position="141"/>
        <end position="269"/>
    </location>
</feature>
<evidence type="ECO:0000256" key="4">
    <source>
        <dbReference type="ARBA" id="ARBA00004294"/>
    </source>
</evidence>
<accession>A0ABD0YXF9</accession>
<dbReference type="InterPro" id="IPR031567">
    <property type="entry name" value="CRIM_dom"/>
</dbReference>
<dbReference type="GO" id="GO:0005886">
    <property type="term" value="C:plasma membrane"/>
    <property type="evidence" value="ECO:0007669"/>
    <property type="project" value="UniProtKB-SubCell"/>
</dbReference>
<keyword evidence="17" id="KW-0496">Mitochondrion</keyword>
<keyword evidence="20" id="KW-0539">Nucleus</keyword>
<dbReference type="PANTHER" id="PTHR13335">
    <property type="entry name" value="TARGET OF RAPAMYCIN COMPLEX 2 SUBUNIT MAPKAP1"/>
    <property type="match status" value="1"/>
</dbReference>
<evidence type="ECO:0000256" key="19">
    <source>
        <dbReference type="ARBA" id="ARBA00023228"/>
    </source>
</evidence>